<sequence length="265" mass="28375">METILAYIEQYDWLIYIVGLLGVLLYLNIGRIAWQEARYSIFSLEREERRRDAQRAFLLAGMFAALVLTTAYLNMVVLRPAAPSNEMPVLGLAASPTPTPPIIGPTLTPIPTATPTPVIENTPTPLVPVQPLASPTPATTPTPTPTPQATPTPQVIPPNCPNPGVRILSPGMNQTVSGSVAIIGTANIPNFQFYKVEFAPGEQPADSAWAVIGDVVRQPVENGLLATWPAGAFPAGTYWLRLTVVDITGNFPPPCTVRVIVPAVP</sequence>
<keyword evidence="2" id="KW-0812">Transmembrane</keyword>
<dbReference type="STRING" id="872965.SE16_11185"/>
<evidence type="ECO:0000313" key="4">
    <source>
        <dbReference type="EMBL" id="KPL87112.1"/>
    </source>
</evidence>
<reference evidence="5" key="3">
    <citation type="submission" date="2015-08" db="EMBL/GenBank/DDBJ databases">
        <title>Draft Genome Sequence of a Heterotrophic Facultative Anaerobic Bacterium Ardenticatena maritima Strain 110S.</title>
        <authorList>
            <person name="Kawaichi S."/>
            <person name="Yoshida T."/>
            <person name="Sako Y."/>
            <person name="Nakamura R."/>
        </authorList>
    </citation>
    <scope>NUCLEOTIDE SEQUENCE [LARGE SCALE GENOMIC DNA]</scope>
    <source>
        <strain evidence="5">110S</strain>
    </source>
</reference>
<dbReference type="EMBL" id="BBZA01000161">
    <property type="protein sequence ID" value="GAP63532.1"/>
    <property type="molecule type" value="Genomic_DNA"/>
</dbReference>
<accession>A0A0M8K9K5</accession>
<comment type="caution">
    <text evidence="3">The sequence shown here is derived from an EMBL/GenBank/DDBJ whole genome shotgun (WGS) entry which is preliminary data.</text>
</comment>
<keyword evidence="2" id="KW-0472">Membrane</keyword>
<reference evidence="3 5" key="1">
    <citation type="journal article" date="2015" name="Genome Announc.">
        <title>Draft Genome Sequence of a Heterotrophic Facultative Anaerobic Thermophilic Bacterium, Ardenticatena maritima Strain 110ST.</title>
        <authorList>
            <person name="Kawaichi S."/>
            <person name="Yoshida T."/>
            <person name="Sako Y."/>
            <person name="Nakamura R."/>
        </authorList>
    </citation>
    <scope>NUCLEOTIDE SEQUENCE [LARGE SCALE GENOMIC DNA]</scope>
    <source>
        <strain evidence="3 5">110S</strain>
    </source>
</reference>
<evidence type="ECO:0000256" key="1">
    <source>
        <dbReference type="SAM" id="MobiDB-lite"/>
    </source>
</evidence>
<feature type="compositionally biased region" description="Pro residues" evidence="1">
    <location>
        <begin position="138"/>
        <end position="161"/>
    </location>
</feature>
<protein>
    <submittedName>
        <fullName evidence="3">Uncharacterized protein</fullName>
    </submittedName>
</protein>
<proteinExistence type="predicted"/>
<evidence type="ECO:0000256" key="2">
    <source>
        <dbReference type="SAM" id="Phobius"/>
    </source>
</evidence>
<dbReference type="Proteomes" id="UP000050502">
    <property type="component" value="Unassembled WGS sequence"/>
</dbReference>
<name>A0A0M8K9K5_9CHLR</name>
<keyword evidence="5" id="KW-1185">Reference proteome</keyword>
<evidence type="ECO:0000313" key="5">
    <source>
        <dbReference type="Proteomes" id="UP000037784"/>
    </source>
</evidence>
<reference evidence="4 6" key="2">
    <citation type="submission" date="2015-07" db="EMBL/GenBank/DDBJ databases">
        <title>Whole genome sequence of Ardenticatena maritima DSM 23922.</title>
        <authorList>
            <person name="Hemp J."/>
            <person name="Ward L.M."/>
            <person name="Pace L.A."/>
            <person name="Fischer W.W."/>
        </authorList>
    </citation>
    <scope>NUCLEOTIDE SEQUENCE [LARGE SCALE GENOMIC DNA]</scope>
    <source>
        <strain evidence="4 6">110S</strain>
    </source>
</reference>
<evidence type="ECO:0000313" key="3">
    <source>
        <dbReference type="EMBL" id="GAP63532.1"/>
    </source>
</evidence>
<dbReference type="AlphaFoldDB" id="A0A0M8K9K5"/>
<feature type="transmembrane region" description="Helical" evidence="2">
    <location>
        <begin position="13"/>
        <end position="34"/>
    </location>
</feature>
<dbReference type="InParanoid" id="A0A0M8K9K5"/>
<dbReference type="OrthoDB" id="167016at2"/>
<keyword evidence="2" id="KW-1133">Transmembrane helix</keyword>
<dbReference type="Proteomes" id="UP000037784">
    <property type="component" value="Unassembled WGS sequence"/>
</dbReference>
<feature type="region of interest" description="Disordered" evidence="1">
    <location>
        <begin position="130"/>
        <end position="162"/>
    </location>
</feature>
<gene>
    <name evidence="3" type="ORF">ARMA_1954</name>
    <name evidence="4" type="ORF">SE16_11185</name>
</gene>
<dbReference type="RefSeq" id="WP_054493349.1">
    <property type="nucleotide sequence ID" value="NZ_BBZA01000161.1"/>
</dbReference>
<dbReference type="EMBL" id="LGKN01000006">
    <property type="protein sequence ID" value="KPL87112.1"/>
    <property type="molecule type" value="Genomic_DNA"/>
</dbReference>
<evidence type="ECO:0000313" key="6">
    <source>
        <dbReference type="Proteomes" id="UP000050502"/>
    </source>
</evidence>
<feature type="transmembrane region" description="Helical" evidence="2">
    <location>
        <begin position="55"/>
        <end position="78"/>
    </location>
</feature>
<organism evidence="3 5">
    <name type="scientific">Ardenticatena maritima</name>
    <dbReference type="NCBI Taxonomy" id="872965"/>
    <lineage>
        <taxon>Bacteria</taxon>
        <taxon>Bacillati</taxon>
        <taxon>Chloroflexota</taxon>
        <taxon>Ardenticatenia</taxon>
        <taxon>Ardenticatenales</taxon>
        <taxon>Ardenticatenaceae</taxon>
        <taxon>Ardenticatena</taxon>
    </lineage>
</organism>